<sequence length="94" mass="10554">MGDLLVRNISDGMKHDLSLAAERAGMSLSDKAKELLYQGLQREGKDIQPKAKSAWEALRQITLWTGPDDDFSKILDEIESDRKKDLGRPVESPE</sequence>
<evidence type="ECO:0000313" key="1">
    <source>
        <dbReference type="EMBL" id="MBB3976396.1"/>
    </source>
</evidence>
<proteinExistence type="predicted"/>
<gene>
    <name evidence="1" type="ORF">GGQ64_001585</name>
</gene>
<comment type="caution">
    <text evidence="1">The sequence shown here is derived from an EMBL/GenBank/DDBJ whole genome shotgun (WGS) entry which is preliminary data.</text>
</comment>
<dbReference type="AlphaFoldDB" id="A0A7W6GHY1"/>
<dbReference type="RefSeq" id="WP_183801702.1">
    <property type="nucleotide sequence ID" value="NZ_JACIEE010000003.1"/>
</dbReference>
<evidence type="ECO:0000313" key="2">
    <source>
        <dbReference type="Proteomes" id="UP000574761"/>
    </source>
</evidence>
<dbReference type="InterPro" id="IPR010985">
    <property type="entry name" value="Ribbon_hlx_hlx"/>
</dbReference>
<reference evidence="1 2" key="1">
    <citation type="submission" date="2020-08" db="EMBL/GenBank/DDBJ databases">
        <title>Genomic Encyclopedia of Type Strains, Phase IV (KMG-IV): sequencing the most valuable type-strain genomes for metagenomic binning, comparative biology and taxonomic classification.</title>
        <authorList>
            <person name="Goeker M."/>
        </authorList>
    </citation>
    <scope>NUCLEOTIDE SEQUENCE [LARGE SCALE GENOMIC DNA]</scope>
    <source>
        <strain evidence="1 2">DSM 100211</strain>
    </source>
</reference>
<protein>
    <submittedName>
        <fullName evidence="1">Plasmid stability protein</fullName>
    </submittedName>
</protein>
<dbReference type="SUPFAM" id="SSF47598">
    <property type="entry name" value="Ribbon-helix-helix"/>
    <property type="match status" value="1"/>
</dbReference>
<name>A0A7W6GHY1_9HYPH</name>
<organism evidence="1 2">
    <name type="scientific">Mycoplana azooxidifex</name>
    <dbReference type="NCBI Taxonomy" id="1636188"/>
    <lineage>
        <taxon>Bacteria</taxon>
        <taxon>Pseudomonadati</taxon>
        <taxon>Pseudomonadota</taxon>
        <taxon>Alphaproteobacteria</taxon>
        <taxon>Hyphomicrobiales</taxon>
        <taxon>Rhizobiaceae</taxon>
        <taxon>Mycoplana</taxon>
    </lineage>
</organism>
<keyword evidence="2" id="KW-1185">Reference proteome</keyword>
<dbReference type="GO" id="GO:0006355">
    <property type="term" value="P:regulation of DNA-templated transcription"/>
    <property type="evidence" value="ECO:0007669"/>
    <property type="project" value="InterPro"/>
</dbReference>
<dbReference type="Proteomes" id="UP000574761">
    <property type="component" value="Unassembled WGS sequence"/>
</dbReference>
<dbReference type="EMBL" id="JACIEE010000003">
    <property type="protein sequence ID" value="MBB3976396.1"/>
    <property type="molecule type" value="Genomic_DNA"/>
</dbReference>
<accession>A0A7W6GHY1</accession>